<organism evidence="6 7">
    <name type="scientific">Candidatus Arsenophonus lipoptenae</name>
    <dbReference type="NCBI Taxonomy" id="634113"/>
    <lineage>
        <taxon>Bacteria</taxon>
        <taxon>Pseudomonadati</taxon>
        <taxon>Pseudomonadota</taxon>
        <taxon>Gammaproteobacteria</taxon>
        <taxon>Enterobacterales</taxon>
        <taxon>Morganellaceae</taxon>
        <taxon>Arsenophonus</taxon>
    </lineage>
</organism>
<dbReference type="InterPro" id="IPR003593">
    <property type="entry name" value="AAA+_ATPase"/>
</dbReference>
<evidence type="ECO:0000256" key="4">
    <source>
        <dbReference type="ARBA" id="ARBA00022840"/>
    </source>
</evidence>
<proteinExistence type="inferred from homology"/>
<dbReference type="InterPro" id="IPR050153">
    <property type="entry name" value="Metal_Ion_Import_ABC"/>
</dbReference>
<reference evidence="6 7" key="1">
    <citation type="submission" date="2016-01" db="EMBL/GenBank/DDBJ databases">
        <title>Genome sequence of Ca. Arsenophonus lipopteni, the exclusive symbiont of a blood sucking fly Lipoptena cervi (Diptera: Hippoboscidae).</title>
        <authorList>
            <person name="Novakova E."/>
            <person name="Hypsa V."/>
            <person name="Nguyen P."/>
            <person name="Husnik F."/>
            <person name="Darby A.C."/>
        </authorList>
    </citation>
    <scope>NUCLEOTIDE SEQUENCE [LARGE SCALE GENOMIC DNA]</scope>
    <source>
        <strain evidence="6 7">CB</strain>
    </source>
</reference>
<dbReference type="FunFam" id="3.40.50.300:FF:000134">
    <property type="entry name" value="Iron-enterobactin ABC transporter ATP-binding protein"/>
    <property type="match status" value="1"/>
</dbReference>
<keyword evidence="7" id="KW-1185">Reference proteome</keyword>
<keyword evidence="4 6" id="KW-0067">ATP-binding</keyword>
<keyword evidence="2" id="KW-0813">Transport</keyword>
<evidence type="ECO:0000256" key="3">
    <source>
        <dbReference type="ARBA" id="ARBA00022741"/>
    </source>
</evidence>
<dbReference type="STRING" id="634113.AUT07_00250"/>
<dbReference type="RefSeq" id="WP_083495542.1">
    <property type="nucleotide sequence ID" value="NZ_CP013920.1"/>
</dbReference>
<feature type="domain" description="ABC transporter" evidence="5">
    <location>
        <begin position="12"/>
        <end position="247"/>
    </location>
</feature>
<protein>
    <submittedName>
        <fullName evidence="6">High-affinity zinc uptake system ATP-binding protein ZnuC</fullName>
        <ecNumber evidence="6">3.6.3.-</ecNumber>
    </submittedName>
</protein>
<dbReference type="Gene3D" id="3.40.50.300">
    <property type="entry name" value="P-loop containing nucleotide triphosphate hydrolases"/>
    <property type="match status" value="1"/>
</dbReference>
<dbReference type="PATRIC" id="fig|634113.3.peg.241"/>
<evidence type="ECO:0000259" key="5">
    <source>
        <dbReference type="PROSITE" id="PS50893"/>
    </source>
</evidence>
<evidence type="ECO:0000313" key="6">
    <source>
        <dbReference type="EMBL" id="AMA64832.1"/>
    </source>
</evidence>
<comment type="similarity">
    <text evidence="1">Belongs to the ABC transporter superfamily.</text>
</comment>
<dbReference type="GO" id="GO:0005524">
    <property type="term" value="F:ATP binding"/>
    <property type="evidence" value="ECO:0007669"/>
    <property type="project" value="UniProtKB-KW"/>
</dbReference>
<dbReference type="OrthoDB" id="9806726at2"/>
<gene>
    <name evidence="6" type="primary">znuC_2</name>
    <name evidence="6" type="ORF">AUT07_00250</name>
</gene>
<dbReference type="EC" id="3.6.3.-" evidence="6"/>
<dbReference type="GO" id="GO:0016887">
    <property type="term" value="F:ATP hydrolysis activity"/>
    <property type="evidence" value="ECO:0007669"/>
    <property type="project" value="InterPro"/>
</dbReference>
<dbReference type="InterPro" id="IPR017871">
    <property type="entry name" value="ABC_transporter-like_CS"/>
</dbReference>
<dbReference type="Pfam" id="PF00005">
    <property type="entry name" value="ABC_tran"/>
    <property type="match status" value="1"/>
</dbReference>
<accession>A0A0X9VRU0</accession>
<dbReference type="EMBL" id="CP013920">
    <property type="protein sequence ID" value="AMA64832.1"/>
    <property type="molecule type" value="Genomic_DNA"/>
</dbReference>
<dbReference type="KEGG" id="asy:AUT07_00250"/>
<dbReference type="PANTHER" id="PTHR42734">
    <property type="entry name" value="METAL TRANSPORT SYSTEM ATP-BINDING PROTEIN TM_0124-RELATED"/>
    <property type="match status" value="1"/>
</dbReference>
<dbReference type="PROSITE" id="PS00211">
    <property type="entry name" value="ABC_TRANSPORTER_1"/>
    <property type="match status" value="1"/>
</dbReference>
<dbReference type="Proteomes" id="UP000069926">
    <property type="component" value="Chromosome"/>
</dbReference>
<dbReference type="AlphaFoldDB" id="A0A0X9VRU0"/>
<dbReference type="PROSITE" id="PS50893">
    <property type="entry name" value="ABC_TRANSPORTER_2"/>
    <property type="match status" value="1"/>
</dbReference>
<dbReference type="InterPro" id="IPR027417">
    <property type="entry name" value="P-loop_NTPase"/>
</dbReference>
<evidence type="ECO:0000256" key="2">
    <source>
        <dbReference type="ARBA" id="ARBA00022448"/>
    </source>
</evidence>
<evidence type="ECO:0000313" key="7">
    <source>
        <dbReference type="Proteomes" id="UP000069926"/>
    </source>
</evidence>
<evidence type="ECO:0000256" key="1">
    <source>
        <dbReference type="ARBA" id="ARBA00005417"/>
    </source>
</evidence>
<keyword evidence="3" id="KW-0547">Nucleotide-binding</keyword>
<dbReference type="InterPro" id="IPR003439">
    <property type="entry name" value="ABC_transporter-like_ATP-bd"/>
</dbReference>
<dbReference type="PANTHER" id="PTHR42734:SF5">
    <property type="entry name" value="IRON TRANSPORT SYSTEM ATP-BINDING PROTEIN HI_0361-RELATED"/>
    <property type="match status" value="1"/>
</dbReference>
<dbReference type="SUPFAM" id="SSF52540">
    <property type="entry name" value="P-loop containing nucleoside triphosphate hydrolases"/>
    <property type="match status" value="1"/>
</dbReference>
<dbReference type="CDD" id="cd03235">
    <property type="entry name" value="ABC_Metallic_Cations"/>
    <property type="match status" value="1"/>
</dbReference>
<sequence>MKKYFFQTTPNLVVDNITVIYSNGYTAIYNSSFNVIGGSICGLLGVNGSGKSTLFKTIMGLVIPTKGNITLNNTTIKIALKANIIAYVPQTEAIDWNFPILVSDVVMMGRYGKMGILRIPSKKDKEIVNNALECVDLLGLKHRQIGELSGGQKKRVFFARALAQEGKVLLLDEPFTGVDIKTESTIIELLLSLRNLGYLILISTHDLSSVPKFCDQVILINRTILASGPIKTTFTSENIQLAFGNCCIESF</sequence>
<name>A0A0X9VRU0_9GAMM</name>
<keyword evidence="6" id="KW-0378">Hydrolase</keyword>
<dbReference type="SMART" id="SM00382">
    <property type="entry name" value="AAA"/>
    <property type="match status" value="1"/>
</dbReference>